<evidence type="ECO:0000256" key="1">
    <source>
        <dbReference type="SAM" id="SignalP"/>
    </source>
</evidence>
<evidence type="ECO:0000313" key="3">
    <source>
        <dbReference type="Proteomes" id="UP000182858"/>
    </source>
</evidence>
<proteinExistence type="predicted"/>
<sequence length="37" mass="3982">MKLVLVVLLMFSGYTFAASCANISNSDLRAQCNAMTP</sequence>
<gene>
    <name evidence="2" type="ORF">SAMN05216591_3344</name>
</gene>
<dbReference type="Proteomes" id="UP000182858">
    <property type="component" value="Chromosome I"/>
</dbReference>
<feature type="chain" id="PRO_5045109376" evidence="1">
    <location>
        <begin position="18"/>
        <end position="37"/>
    </location>
</feature>
<organism evidence="2 3">
    <name type="scientific">Pseudomonas extremaustralis</name>
    <dbReference type="NCBI Taxonomy" id="359110"/>
    <lineage>
        <taxon>Bacteria</taxon>
        <taxon>Pseudomonadati</taxon>
        <taxon>Pseudomonadota</taxon>
        <taxon>Gammaproteobacteria</taxon>
        <taxon>Pseudomonadales</taxon>
        <taxon>Pseudomonadaceae</taxon>
        <taxon>Pseudomonas</taxon>
    </lineage>
</organism>
<keyword evidence="3" id="KW-1185">Reference proteome</keyword>
<feature type="signal peptide" evidence="1">
    <location>
        <begin position="1"/>
        <end position="17"/>
    </location>
</feature>
<reference evidence="2 3" key="1">
    <citation type="submission" date="2016-10" db="EMBL/GenBank/DDBJ databases">
        <authorList>
            <person name="Varghese N."/>
            <person name="Submissions S."/>
        </authorList>
    </citation>
    <scope>NUCLEOTIDE SEQUENCE [LARGE SCALE GENOMIC DNA]</scope>
    <source>
        <strain evidence="2 3">DSM 17835</strain>
    </source>
</reference>
<keyword evidence="1" id="KW-0732">Signal</keyword>
<evidence type="ECO:0000313" key="2">
    <source>
        <dbReference type="EMBL" id="SDF57082.1"/>
    </source>
</evidence>
<name>A0ABY0NJB7_9PSED</name>
<dbReference type="EMBL" id="LT629689">
    <property type="protein sequence ID" value="SDF57082.1"/>
    <property type="molecule type" value="Genomic_DNA"/>
</dbReference>
<accession>A0ABY0NJB7</accession>
<dbReference type="PROSITE" id="PS51257">
    <property type="entry name" value="PROKAR_LIPOPROTEIN"/>
    <property type="match status" value="1"/>
</dbReference>
<protein>
    <submittedName>
        <fullName evidence="2">Uncharacterized protein</fullName>
    </submittedName>
</protein>